<feature type="domain" description="CENP-V/GFA" evidence="5">
    <location>
        <begin position="3"/>
        <end position="124"/>
    </location>
</feature>
<dbReference type="AlphaFoldDB" id="A0AAJ8MWQ7"/>
<gene>
    <name evidence="6" type="ORF">CI109_102351</name>
</gene>
<dbReference type="InterPro" id="IPR011057">
    <property type="entry name" value="Mss4-like_sf"/>
</dbReference>
<evidence type="ECO:0000313" key="7">
    <source>
        <dbReference type="Proteomes" id="UP000322225"/>
    </source>
</evidence>
<keyword evidence="2" id="KW-0479">Metal-binding</keyword>
<dbReference type="GO" id="GO:0016846">
    <property type="term" value="F:carbon-sulfur lyase activity"/>
    <property type="evidence" value="ECO:0007669"/>
    <property type="project" value="InterPro"/>
</dbReference>
<dbReference type="EMBL" id="CP144054">
    <property type="protein sequence ID" value="WWD17906.1"/>
    <property type="molecule type" value="Genomic_DNA"/>
</dbReference>
<dbReference type="RefSeq" id="XP_065823213.1">
    <property type="nucleotide sequence ID" value="XM_065967141.1"/>
</dbReference>
<evidence type="ECO:0000256" key="1">
    <source>
        <dbReference type="ARBA" id="ARBA00005495"/>
    </source>
</evidence>
<dbReference type="PANTHER" id="PTHR33337:SF30">
    <property type="entry name" value="DUF636 DOMAIN PROTEIN (AFU_ORTHOLOGUE AFUA_1G03180)"/>
    <property type="match status" value="1"/>
</dbReference>
<keyword evidence="3" id="KW-0862">Zinc</keyword>
<dbReference type="KEGG" id="ksn:43588629"/>
<name>A0AAJ8MWQ7_9TREE</name>
<dbReference type="Proteomes" id="UP000322225">
    <property type="component" value="Chromosome 4"/>
</dbReference>
<evidence type="ECO:0000259" key="5">
    <source>
        <dbReference type="PROSITE" id="PS51891"/>
    </source>
</evidence>
<comment type="similarity">
    <text evidence="1">Belongs to the Gfa family.</text>
</comment>
<reference evidence="6" key="2">
    <citation type="submission" date="2024-01" db="EMBL/GenBank/DDBJ databases">
        <title>Comparative genomics of Cryptococcus and Kwoniella reveals pathogenesis evolution and contrasting modes of karyotype evolution via chromosome fusion or intercentromeric recombination.</title>
        <authorList>
            <person name="Coelho M.A."/>
            <person name="David-Palma M."/>
            <person name="Shea T."/>
            <person name="Bowers K."/>
            <person name="McGinley-Smith S."/>
            <person name="Mohammad A.W."/>
            <person name="Gnirke A."/>
            <person name="Yurkov A.M."/>
            <person name="Nowrousian M."/>
            <person name="Sun S."/>
            <person name="Cuomo C.A."/>
            <person name="Heitman J."/>
        </authorList>
    </citation>
    <scope>NUCLEOTIDE SEQUENCE</scope>
    <source>
        <strain evidence="6">CBS 12478</strain>
    </source>
</reference>
<dbReference type="PROSITE" id="PS51891">
    <property type="entry name" value="CENP_V_GFA"/>
    <property type="match status" value="1"/>
</dbReference>
<dbReference type="Gene3D" id="3.90.1590.10">
    <property type="entry name" value="glutathione-dependent formaldehyde- activating enzyme (gfa)"/>
    <property type="match status" value="1"/>
</dbReference>
<dbReference type="PANTHER" id="PTHR33337">
    <property type="entry name" value="GFA DOMAIN-CONTAINING PROTEIN"/>
    <property type="match status" value="1"/>
</dbReference>
<keyword evidence="7" id="KW-1185">Reference proteome</keyword>
<evidence type="ECO:0000256" key="3">
    <source>
        <dbReference type="ARBA" id="ARBA00022833"/>
    </source>
</evidence>
<sequence>MTYTGSCLCGACQVVVNSTEDKQTACHCVDCQHTSGTAYSSNILPKQSDVKITGAVKEYGSKAASGNTVTRVFCGECGSPLAHKSKAFGDAMAVQTGNLPDFRKVPYGAELFVKDRWTGLQPIPEADQVQIM</sequence>
<accession>A0AAJ8MWQ7</accession>
<protein>
    <recommendedName>
        <fullName evidence="5">CENP-V/GFA domain-containing protein</fullName>
    </recommendedName>
</protein>
<evidence type="ECO:0000313" key="6">
    <source>
        <dbReference type="EMBL" id="WWD17906.1"/>
    </source>
</evidence>
<organism evidence="6 7">
    <name type="scientific">Kwoniella shandongensis</name>
    <dbReference type="NCBI Taxonomy" id="1734106"/>
    <lineage>
        <taxon>Eukaryota</taxon>
        <taxon>Fungi</taxon>
        <taxon>Dikarya</taxon>
        <taxon>Basidiomycota</taxon>
        <taxon>Agaricomycotina</taxon>
        <taxon>Tremellomycetes</taxon>
        <taxon>Tremellales</taxon>
        <taxon>Cryptococcaceae</taxon>
        <taxon>Kwoniella</taxon>
    </lineage>
</organism>
<evidence type="ECO:0000256" key="4">
    <source>
        <dbReference type="ARBA" id="ARBA00023239"/>
    </source>
</evidence>
<dbReference type="GeneID" id="43588629"/>
<reference evidence="6" key="1">
    <citation type="submission" date="2017-08" db="EMBL/GenBank/DDBJ databases">
        <authorList>
            <person name="Cuomo C."/>
            <person name="Billmyre B."/>
            <person name="Heitman J."/>
        </authorList>
    </citation>
    <scope>NUCLEOTIDE SEQUENCE</scope>
    <source>
        <strain evidence="6">CBS 12478</strain>
    </source>
</reference>
<dbReference type="GO" id="GO:0046872">
    <property type="term" value="F:metal ion binding"/>
    <property type="evidence" value="ECO:0007669"/>
    <property type="project" value="UniProtKB-KW"/>
</dbReference>
<dbReference type="SUPFAM" id="SSF51316">
    <property type="entry name" value="Mss4-like"/>
    <property type="match status" value="1"/>
</dbReference>
<proteinExistence type="inferred from homology"/>
<dbReference type="InterPro" id="IPR006913">
    <property type="entry name" value="CENP-V/GFA"/>
</dbReference>
<dbReference type="Pfam" id="PF04828">
    <property type="entry name" value="GFA"/>
    <property type="match status" value="1"/>
</dbReference>
<keyword evidence="4" id="KW-0456">Lyase</keyword>
<evidence type="ECO:0000256" key="2">
    <source>
        <dbReference type="ARBA" id="ARBA00022723"/>
    </source>
</evidence>